<dbReference type="EMBL" id="PKKO01000004">
    <property type="protein sequence ID" value="PKY72188.1"/>
    <property type="molecule type" value="Genomic_DNA"/>
</dbReference>
<evidence type="ECO:0000313" key="3">
    <source>
        <dbReference type="Proteomes" id="UP000235122"/>
    </source>
</evidence>
<dbReference type="GeneID" id="35867352"/>
<gene>
    <name evidence="2" type="ORF">CYJ19_08300</name>
</gene>
<dbReference type="GO" id="GO:0000270">
    <property type="term" value="P:peptidoglycan metabolic process"/>
    <property type="evidence" value="ECO:0007669"/>
    <property type="project" value="TreeGrafter"/>
</dbReference>
<dbReference type="STRING" id="33007.HMPREF3198_00625"/>
<dbReference type="Pfam" id="PF02698">
    <property type="entry name" value="DUF218"/>
    <property type="match status" value="1"/>
</dbReference>
<keyword evidence="3" id="KW-1185">Reference proteome</keyword>
<dbReference type="InterPro" id="IPR003848">
    <property type="entry name" value="DUF218"/>
</dbReference>
<dbReference type="RefSeq" id="WP_024331184.1">
    <property type="nucleotide sequence ID" value="NZ_JASOXK010000003.1"/>
</dbReference>
<organism evidence="2 3">
    <name type="scientific">Winkia neuii</name>
    <dbReference type="NCBI Taxonomy" id="33007"/>
    <lineage>
        <taxon>Bacteria</taxon>
        <taxon>Bacillati</taxon>
        <taxon>Actinomycetota</taxon>
        <taxon>Actinomycetes</taxon>
        <taxon>Actinomycetales</taxon>
        <taxon>Actinomycetaceae</taxon>
        <taxon>Winkia</taxon>
    </lineage>
</organism>
<dbReference type="InterPro" id="IPR014729">
    <property type="entry name" value="Rossmann-like_a/b/a_fold"/>
</dbReference>
<dbReference type="PANTHER" id="PTHR30336">
    <property type="entry name" value="INNER MEMBRANE PROTEIN, PROBABLE PERMEASE"/>
    <property type="match status" value="1"/>
</dbReference>
<dbReference type="GO" id="GO:0005886">
    <property type="term" value="C:plasma membrane"/>
    <property type="evidence" value="ECO:0007669"/>
    <property type="project" value="TreeGrafter"/>
</dbReference>
<comment type="caution">
    <text evidence="2">The sequence shown here is derived from an EMBL/GenBank/DDBJ whole genome shotgun (WGS) entry which is preliminary data.</text>
</comment>
<protein>
    <submittedName>
        <fullName evidence="2">YdcF family protein</fullName>
    </submittedName>
</protein>
<feature type="domain" description="DUF218" evidence="1">
    <location>
        <begin position="5"/>
        <end position="121"/>
    </location>
</feature>
<dbReference type="Gene3D" id="3.40.50.620">
    <property type="entry name" value="HUPs"/>
    <property type="match status" value="1"/>
</dbReference>
<evidence type="ECO:0000259" key="1">
    <source>
        <dbReference type="Pfam" id="PF02698"/>
    </source>
</evidence>
<dbReference type="PANTHER" id="PTHR30336:SF4">
    <property type="entry name" value="ENVELOPE BIOGENESIS FACTOR ELYC"/>
    <property type="match status" value="1"/>
</dbReference>
<proteinExistence type="predicted"/>
<dbReference type="CDD" id="cd06259">
    <property type="entry name" value="YdcF-like"/>
    <property type="match status" value="1"/>
</dbReference>
<evidence type="ECO:0000313" key="2">
    <source>
        <dbReference type="EMBL" id="PKY72188.1"/>
    </source>
</evidence>
<sequence>MKLPIIVLGAGLRGMAPSPILARRLDAAIELWHRNGGGAPFIVSGGQGPDELASEAEVMARYALNRAVEPEAIILEDKATSTEENLRYSLRLLPCGTKRAYLVTSAFHLPRALAWSYALGLRAKGIGSGAPPASFLKWSLREVAALAISSLRIAHTFYSQKCSGSTKQKDSWHH</sequence>
<dbReference type="Proteomes" id="UP000235122">
    <property type="component" value="Unassembled WGS sequence"/>
</dbReference>
<reference evidence="2 3" key="1">
    <citation type="submission" date="2017-12" db="EMBL/GenBank/DDBJ databases">
        <title>Phylogenetic diversity of female urinary microbiome.</title>
        <authorList>
            <person name="Thomas-White K."/>
            <person name="Wolfe A.J."/>
        </authorList>
    </citation>
    <scope>NUCLEOTIDE SEQUENCE [LARGE SCALE GENOMIC DNA]</scope>
    <source>
        <strain evidence="2 3">UMB0402</strain>
    </source>
</reference>
<dbReference type="GO" id="GO:0043164">
    <property type="term" value="P:Gram-negative-bacterium-type cell wall biogenesis"/>
    <property type="evidence" value="ECO:0007669"/>
    <property type="project" value="TreeGrafter"/>
</dbReference>
<dbReference type="InterPro" id="IPR051599">
    <property type="entry name" value="Cell_Envelope_Assoc"/>
</dbReference>
<dbReference type="AlphaFoldDB" id="A0A2I1IM22"/>
<accession>A0A2I1IM22</accession>
<name>A0A2I1IM22_9ACTO</name>